<sequence length="87" mass="10362">MTSTLQLSIRWRDEFIKWNSSVYSNTISFKSTEIWAPDIIVSNNVNNFKFDSEKIVRYTQSSSNIYDFSERNKYFILVDPNGDCRWC</sequence>
<dbReference type="Gene3D" id="2.70.170.10">
    <property type="entry name" value="Neurotransmitter-gated ion-channel ligand-binding domain"/>
    <property type="match status" value="1"/>
</dbReference>
<organism evidence="2 3">
    <name type="scientific">Brachionus plicatilis</name>
    <name type="common">Marine rotifer</name>
    <name type="synonym">Brachionus muelleri</name>
    <dbReference type="NCBI Taxonomy" id="10195"/>
    <lineage>
        <taxon>Eukaryota</taxon>
        <taxon>Metazoa</taxon>
        <taxon>Spiralia</taxon>
        <taxon>Gnathifera</taxon>
        <taxon>Rotifera</taxon>
        <taxon>Eurotatoria</taxon>
        <taxon>Monogononta</taxon>
        <taxon>Pseudotrocha</taxon>
        <taxon>Ploima</taxon>
        <taxon>Brachionidae</taxon>
        <taxon>Brachionus</taxon>
    </lineage>
</organism>
<dbReference type="GO" id="GO:0005230">
    <property type="term" value="F:extracellular ligand-gated monoatomic ion channel activity"/>
    <property type="evidence" value="ECO:0007669"/>
    <property type="project" value="InterPro"/>
</dbReference>
<evidence type="ECO:0000259" key="1">
    <source>
        <dbReference type="Pfam" id="PF02931"/>
    </source>
</evidence>
<feature type="domain" description="Neurotransmitter-gated ion-channel ligand-binding" evidence="1">
    <location>
        <begin position="1"/>
        <end position="53"/>
    </location>
</feature>
<dbReference type="InterPro" id="IPR006202">
    <property type="entry name" value="Neur_chan_lig-bd"/>
</dbReference>
<name>A0A3M7QDS8_BRAPC</name>
<dbReference type="Proteomes" id="UP000276133">
    <property type="component" value="Unassembled WGS sequence"/>
</dbReference>
<evidence type="ECO:0000313" key="3">
    <source>
        <dbReference type="Proteomes" id="UP000276133"/>
    </source>
</evidence>
<gene>
    <name evidence="2" type="ORF">BpHYR1_036427</name>
</gene>
<dbReference type="GO" id="GO:0016020">
    <property type="term" value="C:membrane"/>
    <property type="evidence" value="ECO:0007669"/>
    <property type="project" value="InterPro"/>
</dbReference>
<protein>
    <recommendedName>
        <fullName evidence="1">Neurotransmitter-gated ion-channel ligand-binding domain-containing protein</fullName>
    </recommendedName>
</protein>
<dbReference type="AlphaFoldDB" id="A0A3M7QDS8"/>
<dbReference type="EMBL" id="REGN01006548">
    <property type="protein sequence ID" value="RNA09085.1"/>
    <property type="molecule type" value="Genomic_DNA"/>
</dbReference>
<proteinExistence type="predicted"/>
<accession>A0A3M7QDS8</accession>
<comment type="caution">
    <text evidence="2">The sequence shown here is derived from an EMBL/GenBank/DDBJ whole genome shotgun (WGS) entry which is preliminary data.</text>
</comment>
<dbReference type="SUPFAM" id="SSF63712">
    <property type="entry name" value="Nicotinic receptor ligand binding domain-like"/>
    <property type="match status" value="1"/>
</dbReference>
<dbReference type="Pfam" id="PF02931">
    <property type="entry name" value="Neur_chan_LBD"/>
    <property type="match status" value="1"/>
</dbReference>
<evidence type="ECO:0000313" key="2">
    <source>
        <dbReference type="EMBL" id="RNA09085.1"/>
    </source>
</evidence>
<dbReference type="OrthoDB" id="6094450at2759"/>
<keyword evidence="3" id="KW-1185">Reference proteome</keyword>
<dbReference type="InterPro" id="IPR036734">
    <property type="entry name" value="Neur_chan_lig-bd_sf"/>
</dbReference>
<reference evidence="2 3" key="1">
    <citation type="journal article" date="2018" name="Sci. Rep.">
        <title>Genomic signatures of local adaptation to the degree of environmental predictability in rotifers.</title>
        <authorList>
            <person name="Franch-Gras L."/>
            <person name="Hahn C."/>
            <person name="Garcia-Roger E.M."/>
            <person name="Carmona M.J."/>
            <person name="Serra M."/>
            <person name="Gomez A."/>
        </authorList>
    </citation>
    <scope>NUCLEOTIDE SEQUENCE [LARGE SCALE GENOMIC DNA]</scope>
    <source>
        <strain evidence="2">HYR1</strain>
    </source>
</reference>